<dbReference type="GO" id="GO:0005737">
    <property type="term" value="C:cytoplasm"/>
    <property type="evidence" value="ECO:0007669"/>
    <property type="project" value="UniProtKB-SubCell"/>
</dbReference>
<sequence>MAIQWYPGHMHKLRQTLQSTLPLVDVILEVADARAPWSSRNPLLSEIIGKKPRILLLNKAELADPAILRQWQEYYKVHNKLRTLTISAKTRANLDRIKGEVHQIAKMKDSQRIRNPRALIIGVPNCGKSTIINALARSHKAKAANQPGVTRQVTLYHAQSLDIYDTPGLLWPNLEDQEVAARLAILAAVRDEVFLPSEAFSHLYPFFRKYYASVFQNRYKHAMPEQADDYLYTIKETFNKSDLETTTLMILNDLRGGKLGSFCLEVPPHA</sequence>
<evidence type="ECO:0000259" key="5">
    <source>
        <dbReference type="PROSITE" id="PS51721"/>
    </source>
</evidence>
<protein>
    <recommendedName>
        <fullName evidence="3">Ribosome biogenesis GTPase A</fullName>
    </recommendedName>
</protein>
<comment type="caution">
    <text evidence="6">The sequence shown here is derived from an EMBL/GenBank/DDBJ whole genome shotgun (WGS) entry which is preliminary data.</text>
</comment>
<dbReference type="PROSITE" id="PS51721">
    <property type="entry name" value="G_CP"/>
    <property type="match status" value="1"/>
</dbReference>
<evidence type="ECO:0000256" key="4">
    <source>
        <dbReference type="PIRSR" id="PIRSR006230-1"/>
    </source>
</evidence>
<dbReference type="InterPro" id="IPR006073">
    <property type="entry name" value="GTP-bd"/>
</dbReference>
<accession>A0A968G9Q1</accession>
<evidence type="ECO:0000256" key="3">
    <source>
        <dbReference type="PIRNR" id="PIRNR006230"/>
    </source>
</evidence>
<reference evidence="6 7" key="1">
    <citation type="submission" date="2020-03" db="EMBL/GenBank/DDBJ databases">
        <title>Spirochaetal bacteria isolated from arthropods constitute a novel genus Entomospira genus novum within the order Spirochaetales.</title>
        <authorList>
            <person name="Grana-Miraglia L."/>
            <person name="Sikutova S."/>
            <person name="Fingerle V."/>
            <person name="Sing A."/>
            <person name="Castillo-Ramirez S."/>
            <person name="Margos G."/>
            <person name="Rudolf I."/>
        </authorList>
    </citation>
    <scope>NUCLEOTIDE SEQUENCE [LARGE SCALE GENOMIC DNA]</scope>
    <source>
        <strain evidence="6 7">BR193</strain>
    </source>
</reference>
<dbReference type="CDD" id="cd01856">
    <property type="entry name" value="YlqF"/>
    <property type="match status" value="1"/>
</dbReference>
<dbReference type="Gene3D" id="3.40.50.300">
    <property type="entry name" value="P-loop containing nucleotide triphosphate hydrolases"/>
    <property type="match status" value="1"/>
</dbReference>
<dbReference type="InterPro" id="IPR016478">
    <property type="entry name" value="GTPase_MTG1"/>
</dbReference>
<keyword evidence="1 3" id="KW-0547">Nucleotide-binding</keyword>
<dbReference type="AlphaFoldDB" id="A0A968G9Q1"/>
<dbReference type="GO" id="GO:0005525">
    <property type="term" value="F:GTP binding"/>
    <property type="evidence" value="ECO:0007669"/>
    <property type="project" value="UniProtKB-KW"/>
</dbReference>
<dbReference type="PANTHER" id="PTHR45782">
    <property type="entry name" value="MITOCHONDRIAL RIBOSOME-ASSOCIATED GTPASE 1"/>
    <property type="match status" value="1"/>
</dbReference>
<feature type="domain" description="CP-type G" evidence="5">
    <location>
        <begin position="10"/>
        <end position="172"/>
    </location>
</feature>
<keyword evidence="2 3" id="KW-0342">GTP-binding</keyword>
<dbReference type="Gene3D" id="1.10.1580.10">
    <property type="match status" value="1"/>
</dbReference>
<dbReference type="EMBL" id="JAATLJ010000001">
    <property type="protein sequence ID" value="NIZ40581.1"/>
    <property type="molecule type" value="Genomic_DNA"/>
</dbReference>
<dbReference type="Proteomes" id="UP000711995">
    <property type="component" value="Unassembled WGS sequence"/>
</dbReference>
<dbReference type="InterPro" id="IPR027417">
    <property type="entry name" value="P-loop_NTPase"/>
</dbReference>
<feature type="binding site" evidence="4">
    <location>
        <position position="168"/>
    </location>
    <ligand>
        <name>GTP</name>
        <dbReference type="ChEBI" id="CHEBI:37565"/>
    </ligand>
</feature>
<dbReference type="RefSeq" id="WP_167700173.1">
    <property type="nucleotide sequence ID" value="NZ_CP118174.1"/>
</dbReference>
<name>A0A968G9Q1_9SPIO</name>
<dbReference type="GO" id="GO:0003924">
    <property type="term" value="F:GTPase activity"/>
    <property type="evidence" value="ECO:0007669"/>
    <property type="project" value="TreeGrafter"/>
</dbReference>
<comment type="similarity">
    <text evidence="3">Belongs to the TRAFAC class YlqF/YawG GTPase family. MTG1 subfamily.</text>
</comment>
<keyword evidence="3" id="KW-0963">Cytoplasm</keyword>
<evidence type="ECO:0000256" key="1">
    <source>
        <dbReference type="ARBA" id="ARBA00022741"/>
    </source>
</evidence>
<evidence type="ECO:0000313" key="6">
    <source>
        <dbReference type="EMBL" id="NIZ40581.1"/>
    </source>
</evidence>
<evidence type="ECO:0000313" key="7">
    <source>
        <dbReference type="Proteomes" id="UP000711995"/>
    </source>
</evidence>
<dbReference type="PANTHER" id="PTHR45782:SF4">
    <property type="entry name" value="MITOCHONDRIAL RIBOSOME-ASSOCIATED GTPASE 1"/>
    <property type="match status" value="1"/>
</dbReference>
<dbReference type="PIRSF" id="PIRSF006230">
    <property type="entry name" value="MG442"/>
    <property type="match status" value="1"/>
</dbReference>
<dbReference type="NCBIfam" id="TIGR03596">
    <property type="entry name" value="GTPase_YlqF"/>
    <property type="match status" value="1"/>
</dbReference>
<comment type="function">
    <text evidence="3">Required for a late step of 50S ribosomal subunit assembly. Has GTPase activity.</text>
</comment>
<dbReference type="Pfam" id="PF01926">
    <property type="entry name" value="MMR_HSR1"/>
    <property type="match status" value="1"/>
</dbReference>
<feature type="binding site" evidence="4">
    <location>
        <begin position="125"/>
        <end position="130"/>
    </location>
    <ligand>
        <name>GTP</name>
        <dbReference type="ChEBI" id="CHEBI:37565"/>
    </ligand>
</feature>
<gene>
    <name evidence="6" type="primary">ylqF</name>
    <name evidence="6" type="ORF">HCT14_03520</name>
</gene>
<organism evidence="6 7">
    <name type="scientific">Entomospira entomophila</name>
    <dbReference type="NCBI Taxonomy" id="2719988"/>
    <lineage>
        <taxon>Bacteria</taxon>
        <taxon>Pseudomonadati</taxon>
        <taxon>Spirochaetota</taxon>
        <taxon>Spirochaetia</taxon>
        <taxon>Spirochaetales</taxon>
        <taxon>Spirochaetaceae</taxon>
        <taxon>Entomospira</taxon>
    </lineage>
</organism>
<dbReference type="GO" id="GO:0006412">
    <property type="term" value="P:translation"/>
    <property type="evidence" value="ECO:0007669"/>
    <property type="project" value="TreeGrafter"/>
</dbReference>
<dbReference type="InterPro" id="IPR030378">
    <property type="entry name" value="G_CP_dom"/>
</dbReference>
<proteinExistence type="inferred from homology"/>
<dbReference type="SUPFAM" id="SSF52540">
    <property type="entry name" value="P-loop containing nucleoside triphosphate hydrolases"/>
    <property type="match status" value="1"/>
</dbReference>
<dbReference type="InterPro" id="IPR019991">
    <property type="entry name" value="GTP-bd_ribosome_bgen"/>
</dbReference>
<dbReference type="InterPro" id="IPR023179">
    <property type="entry name" value="GTP-bd_ortho_bundle_sf"/>
</dbReference>
<comment type="subcellular location">
    <subcellularLocation>
        <location evidence="3">Cytoplasm</location>
    </subcellularLocation>
</comment>
<evidence type="ECO:0000256" key="2">
    <source>
        <dbReference type="ARBA" id="ARBA00023134"/>
    </source>
</evidence>
<keyword evidence="7" id="KW-1185">Reference proteome</keyword>